<evidence type="ECO:0000256" key="3">
    <source>
        <dbReference type="SAM" id="MobiDB-lite"/>
    </source>
</evidence>
<evidence type="ECO:0000256" key="4">
    <source>
        <dbReference type="SAM" id="SignalP"/>
    </source>
</evidence>
<evidence type="ECO:0000313" key="6">
    <source>
        <dbReference type="EMBL" id="SFR44205.1"/>
    </source>
</evidence>
<comment type="function">
    <text evidence="2">Destroys radicals which are normally produced within the cells and which are toxic to biological systems.</text>
</comment>
<dbReference type="InterPro" id="IPR024134">
    <property type="entry name" value="SOD_Cu/Zn_/chaperone"/>
</dbReference>
<keyword evidence="7" id="KW-1185">Reference proteome</keyword>
<keyword evidence="2" id="KW-0862">Zinc</keyword>
<keyword evidence="4" id="KW-0732">Signal</keyword>
<gene>
    <name evidence="6" type="ORF">SAMN05216203_0354</name>
</gene>
<dbReference type="PROSITE" id="PS00087">
    <property type="entry name" value="SOD_CU_ZN_1"/>
    <property type="match status" value="1"/>
</dbReference>
<dbReference type="PANTHER" id="PTHR10003">
    <property type="entry name" value="SUPEROXIDE DISMUTASE CU-ZN -RELATED"/>
    <property type="match status" value="1"/>
</dbReference>
<dbReference type="OrthoDB" id="5431326at2"/>
<dbReference type="Pfam" id="PF00080">
    <property type="entry name" value="Sod_Cu"/>
    <property type="match status" value="1"/>
</dbReference>
<dbReference type="PROSITE" id="PS00332">
    <property type="entry name" value="SOD_CU_ZN_2"/>
    <property type="match status" value="1"/>
</dbReference>
<dbReference type="EC" id="1.15.1.1" evidence="2"/>
<dbReference type="GO" id="GO:0004784">
    <property type="term" value="F:superoxide dismutase activity"/>
    <property type="evidence" value="ECO:0007669"/>
    <property type="project" value="UniProtKB-EC"/>
</dbReference>
<dbReference type="STRING" id="650891.SAMN05216203_0354"/>
<evidence type="ECO:0000256" key="1">
    <source>
        <dbReference type="ARBA" id="ARBA00010457"/>
    </source>
</evidence>
<dbReference type="InterPro" id="IPR018152">
    <property type="entry name" value="SOD_Cu/Zn_BS"/>
</dbReference>
<evidence type="ECO:0000256" key="2">
    <source>
        <dbReference type="RuleBase" id="RU000393"/>
    </source>
</evidence>
<comment type="catalytic activity">
    <reaction evidence="2">
        <text>2 superoxide + 2 H(+) = H2O2 + O2</text>
        <dbReference type="Rhea" id="RHEA:20696"/>
        <dbReference type="ChEBI" id="CHEBI:15378"/>
        <dbReference type="ChEBI" id="CHEBI:15379"/>
        <dbReference type="ChEBI" id="CHEBI:16240"/>
        <dbReference type="ChEBI" id="CHEBI:18421"/>
        <dbReference type="EC" id="1.15.1.1"/>
    </reaction>
</comment>
<dbReference type="Proteomes" id="UP000198644">
    <property type="component" value="Unassembled WGS sequence"/>
</dbReference>
<dbReference type="InterPro" id="IPR001424">
    <property type="entry name" value="SOD_Cu_Zn_dom"/>
</dbReference>
<keyword evidence="2" id="KW-0560">Oxidoreductase</keyword>
<dbReference type="RefSeq" id="WP_092008581.1">
    <property type="nucleotide sequence ID" value="NZ_FOYW01000001.1"/>
</dbReference>
<keyword evidence="2" id="KW-0186">Copper</keyword>
<comment type="cofactor">
    <cofactor evidence="2">
        <name>Cu cation</name>
        <dbReference type="ChEBI" id="CHEBI:23378"/>
    </cofactor>
    <text evidence="2">Binds 1 copper ion per subunit.</text>
</comment>
<feature type="domain" description="Superoxide dismutase copper/zinc binding" evidence="5">
    <location>
        <begin position="45"/>
        <end position="178"/>
    </location>
</feature>
<organism evidence="6 7">
    <name type="scientific">Marinobacter daqiaonensis</name>
    <dbReference type="NCBI Taxonomy" id="650891"/>
    <lineage>
        <taxon>Bacteria</taxon>
        <taxon>Pseudomonadati</taxon>
        <taxon>Pseudomonadota</taxon>
        <taxon>Gammaproteobacteria</taxon>
        <taxon>Pseudomonadales</taxon>
        <taxon>Marinobacteraceae</taxon>
        <taxon>Marinobacter</taxon>
    </lineage>
</organism>
<feature type="region of interest" description="Disordered" evidence="3">
    <location>
        <begin position="69"/>
        <end position="118"/>
    </location>
</feature>
<dbReference type="GO" id="GO:0005507">
    <property type="term" value="F:copper ion binding"/>
    <property type="evidence" value="ECO:0007669"/>
    <property type="project" value="InterPro"/>
</dbReference>
<dbReference type="AlphaFoldDB" id="A0A1I6GPM9"/>
<proteinExistence type="inferred from homology"/>
<dbReference type="CDD" id="cd00305">
    <property type="entry name" value="Cu-Zn_Superoxide_Dismutase"/>
    <property type="match status" value="1"/>
</dbReference>
<keyword evidence="2" id="KW-0479">Metal-binding</keyword>
<dbReference type="SUPFAM" id="SSF49329">
    <property type="entry name" value="Cu,Zn superoxide dismutase-like"/>
    <property type="match status" value="1"/>
</dbReference>
<feature type="signal peptide" evidence="4">
    <location>
        <begin position="1"/>
        <end position="24"/>
    </location>
</feature>
<reference evidence="6 7" key="1">
    <citation type="submission" date="2016-10" db="EMBL/GenBank/DDBJ databases">
        <authorList>
            <person name="de Groot N.N."/>
        </authorList>
    </citation>
    <scope>NUCLEOTIDE SEQUENCE [LARGE SCALE GENOMIC DNA]</scope>
    <source>
        <strain evidence="6 7">CGMCC 1.9167</strain>
    </source>
</reference>
<protein>
    <recommendedName>
        <fullName evidence="2">Superoxide dismutase [Cu-Zn]</fullName>
        <ecNumber evidence="2">1.15.1.1</ecNumber>
    </recommendedName>
</protein>
<dbReference type="Gene3D" id="2.60.40.200">
    <property type="entry name" value="Superoxide dismutase, copper/zinc binding domain"/>
    <property type="match status" value="1"/>
</dbReference>
<evidence type="ECO:0000259" key="5">
    <source>
        <dbReference type="Pfam" id="PF00080"/>
    </source>
</evidence>
<dbReference type="InterPro" id="IPR036423">
    <property type="entry name" value="SOD-like_Cu/Zn_dom_sf"/>
</dbReference>
<dbReference type="EMBL" id="FOYW01000001">
    <property type="protein sequence ID" value="SFR44205.1"/>
    <property type="molecule type" value="Genomic_DNA"/>
</dbReference>
<sequence>MRHLPLAILAGSCYLFAAAPAAVAGDSIEVKVHEVSEKGTEASVGTVTLVEHDHGVLIRPELKGLEPGLHGFHLHQNPDCGPSSKDGKVTPGGAAGGHYDPKDKKSHQGPYSDDGHLGDLPALFVNGDGHATHPVLAPRLELSDFHDRAVVVHQGGDNYSDEPEALGGGGARVACGVIRP</sequence>
<name>A0A1I6GPM9_9GAMM</name>
<accession>A0A1I6GPM9</accession>
<comment type="similarity">
    <text evidence="1 2">Belongs to the Cu-Zn superoxide dismutase family.</text>
</comment>
<evidence type="ECO:0000313" key="7">
    <source>
        <dbReference type="Proteomes" id="UP000198644"/>
    </source>
</evidence>
<comment type="cofactor">
    <cofactor evidence="2">
        <name>Zn(2+)</name>
        <dbReference type="ChEBI" id="CHEBI:29105"/>
    </cofactor>
    <text evidence="2">Binds 1 zinc ion per subunit.</text>
</comment>
<feature type="chain" id="PRO_5011510698" description="Superoxide dismutase [Cu-Zn]" evidence="4">
    <location>
        <begin position="25"/>
        <end position="180"/>
    </location>
</feature>
<dbReference type="NCBIfam" id="NF007628">
    <property type="entry name" value="PRK10290.1"/>
    <property type="match status" value="1"/>
</dbReference>